<evidence type="ECO:0000256" key="1">
    <source>
        <dbReference type="SAM" id="Phobius"/>
    </source>
</evidence>
<protein>
    <submittedName>
        <fullName evidence="2">Uncharacterized protein</fullName>
    </submittedName>
</protein>
<keyword evidence="3" id="KW-1185">Reference proteome</keyword>
<accession>A0ABV3VMV8</accession>
<keyword evidence="1" id="KW-0812">Transmembrane</keyword>
<feature type="transmembrane region" description="Helical" evidence="1">
    <location>
        <begin position="22"/>
        <end position="47"/>
    </location>
</feature>
<keyword evidence="1" id="KW-0472">Membrane</keyword>
<evidence type="ECO:0000313" key="2">
    <source>
        <dbReference type="EMBL" id="MEX3741114.1"/>
    </source>
</evidence>
<dbReference type="EMBL" id="JBDLOU010000058">
    <property type="protein sequence ID" value="MEX3741114.1"/>
    <property type="molecule type" value="Genomic_DNA"/>
</dbReference>
<comment type="caution">
    <text evidence="2">The sequence shown here is derived from an EMBL/GenBank/DDBJ whole genome shotgun (WGS) entry which is preliminary data.</text>
</comment>
<evidence type="ECO:0000313" key="3">
    <source>
        <dbReference type="Proteomes" id="UP001558474"/>
    </source>
</evidence>
<sequence length="148" mass="16306">MTLAEVIRTASEQIDPRDGIDLLGMLIVIIPSTISAIGVVIVGVLTVRGQKKGAARAGKIDAKTNEIHEQTVNDHRGRSNMRDDVDEIRELLKAVSDRQISQGLDIRGLRTDVGDLRGEDHNAARAQREFEQRVQAAFRREHPGSPPL</sequence>
<dbReference type="RefSeq" id="WP_368573813.1">
    <property type="nucleotide sequence ID" value="NZ_JBDLOU010000058.1"/>
</dbReference>
<proteinExistence type="predicted"/>
<reference evidence="2 3" key="1">
    <citation type="submission" date="2024-04" db="EMBL/GenBank/DDBJ databases">
        <title>Genomic Markers of Mycobacteria.</title>
        <authorList>
            <person name="Soliman M.S."/>
            <person name="Elkholy A."/>
            <person name="Soliman N.S."/>
            <person name="Abbas A."/>
            <person name="Khayrat S."/>
            <person name="Shawky S."/>
        </authorList>
    </citation>
    <scope>NUCLEOTIDE SEQUENCE [LARGE SCALE GENOMIC DNA]</scope>
    <source>
        <strain evidence="2 3">Egy-CU-AM5</strain>
    </source>
</reference>
<gene>
    <name evidence="2" type="ORF">ABFW12_23070</name>
</gene>
<organism evidence="2 3">
    <name type="scientific">Mycolicibacterium porcinum</name>
    <dbReference type="NCBI Taxonomy" id="39693"/>
    <lineage>
        <taxon>Bacteria</taxon>
        <taxon>Bacillati</taxon>
        <taxon>Actinomycetota</taxon>
        <taxon>Actinomycetes</taxon>
        <taxon>Mycobacteriales</taxon>
        <taxon>Mycobacteriaceae</taxon>
        <taxon>Mycolicibacterium</taxon>
    </lineage>
</organism>
<dbReference type="Proteomes" id="UP001558474">
    <property type="component" value="Unassembled WGS sequence"/>
</dbReference>
<name>A0ABV3VMV8_9MYCO</name>
<keyword evidence="1" id="KW-1133">Transmembrane helix</keyword>